<dbReference type="Gene3D" id="1.20.58.1480">
    <property type="match status" value="1"/>
</dbReference>
<feature type="domain" description="Lon proteolytic" evidence="7">
    <location>
        <begin position="937"/>
        <end position="1101"/>
    </location>
</feature>
<evidence type="ECO:0000313" key="11">
    <source>
        <dbReference type="EMBL" id="SCM17949.1"/>
    </source>
</evidence>
<dbReference type="GO" id="GO:0016887">
    <property type="term" value="F:ATP hydrolysis activity"/>
    <property type="evidence" value="ECO:0007669"/>
    <property type="project" value="InterPro"/>
</dbReference>
<dbReference type="Proteomes" id="UP000219860">
    <property type="component" value="Chromosome 10"/>
</dbReference>
<dbReference type="EMBL" id="LT608258">
    <property type="protein sequence ID" value="SCM16153.1"/>
    <property type="molecule type" value="Genomic_DNA"/>
</dbReference>
<dbReference type="EMBL" id="LT608146">
    <property type="protein sequence ID" value="SCL95004.1"/>
    <property type="molecule type" value="Genomic_DNA"/>
</dbReference>
<evidence type="ECO:0000313" key="13">
    <source>
        <dbReference type="Proteomes" id="UP000219860"/>
    </source>
</evidence>
<dbReference type="PANTHER" id="PTHR10046">
    <property type="entry name" value="ATP DEPENDENT LON PROTEASE FAMILY MEMBER"/>
    <property type="match status" value="1"/>
</dbReference>
<evidence type="ECO:0000256" key="6">
    <source>
        <dbReference type="PROSITE-ProRule" id="PRU01122"/>
    </source>
</evidence>
<dbReference type="InterPro" id="IPR003959">
    <property type="entry name" value="ATPase_AAA_core"/>
</dbReference>
<feature type="active site" evidence="6">
    <location>
        <position position="1050"/>
    </location>
</feature>
<dbReference type="InterPro" id="IPR020568">
    <property type="entry name" value="Ribosomal_Su5_D2-typ_SF"/>
</dbReference>
<evidence type="ECO:0000313" key="10">
    <source>
        <dbReference type="EMBL" id="SCM16153.1"/>
    </source>
</evidence>
<evidence type="ECO:0000259" key="8">
    <source>
        <dbReference type="PROSITE" id="PS51787"/>
    </source>
</evidence>
<sequence length="1108" mass="130142">MDWVDMVACLNFIRYKECKLFIKNSYLFYRSSKTSYKKNEIKSVKNILCFSLLNKPLFPGLSYILNADKSFIKILENYKKKNIYVGLFFNKKSENDIAYDLLSDQELNTNFFLKGKEGKQNVSILNDKNKIIKKDIDYITSFSDIYEYGSIGLIKKILNNKNLNNIDKDDTEVDNSMIPTNLFKETNEKNDIKNNYIERKKKLFYNNKTEKETFQNENEIYNLAPYSNGENICQIFVDVLERIKINKWKGNNIGEIIIANRYNENKLKNEENETILKKIKGYQLEIIEKIKEIIKINNNNSYEYNILLKYYNTKNVNNLINFVGNITIAKNSNVQKMLEENNIEKRLKKCVELLNEDIYLFKMKTEIKIDLENKFLKEKKELLITEQINLLKKKIGHEKTEHEKNYETFINKYNNLIKNNLEENISTHILNEITKFKFYNENNTDYSSAYQYITTILNIPYNKYAKLNNELTKCETIFKNSHYGLDTVKKYIYEYLSIYILNKNKKIKPKILLLLGCPGTGKTSICRTISKCLNIPYYIINMNNINNMNDLIGHRKTYVNSYEGKIISALINTQVMNPLIILDEFDKIENVYNNNNIYNTFLNIFDQNQNQIFKDQYINFPIDISNIFFICTANSINNIPDMLLDRMNIINVYPYTNIDKIYIYKNYLKKKLELETNISDLHIHISDKMLLYIINNYTKENGIRQFYYILYDIYKKRAYMLLRGETSCVHLIKCMNEDVENSCFSISNKTKYNKKNYIITDFINLDNNRYVKQGNISHCSKPGITKSIAFTNNGGYIITIEISSLSKNLLKNSYSNLNTSLNLNTQEEMSNKSNTHNLDSLKNLLEKKCNYKNNNFLGYIKDDMCPDHLFNENEYQNIFDLKNEHVPFIYEQARNSCQSGLQNKYKNKFSNTLHSPQVERCDMFNSKDKARHNNVKNSEINIANRQTMASYDCNIVITGNVGKIMQESIIIANTYSINILNRIFSNFQSEYLHINLSECDLKKDGPSAGINFVTSILSYYLKVPVDNNLCMTGELTLNGNILRIGGLVEKIITAKNSGIQTLIIPKDNYHEYLLIPKEIKNDIHILYAHHYYQIFNYIFTPKIYNKVT</sequence>
<dbReference type="Pfam" id="PF05362">
    <property type="entry name" value="Lon_C"/>
    <property type="match status" value="1"/>
</dbReference>
<evidence type="ECO:0000313" key="15">
    <source>
        <dbReference type="Proteomes" id="UP000220214"/>
    </source>
</evidence>
<dbReference type="OrthoDB" id="2411602at2759"/>
<keyword evidence="5" id="KW-0067">ATP-binding</keyword>
<dbReference type="Pfam" id="PF02190">
    <property type="entry name" value="LON_substr_bdg"/>
    <property type="match status" value="1"/>
</dbReference>
<evidence type="ECO:0000256" key="3">
    <source>
        <dbReference type="ARBA" id="ARBA00022801"/>
    </source>
</evidence>
<organism evidence="9 16">
    <name type="scientific">Plasmodium berghei</name>
    <dbReference type="NCBI Taxonomy" id="5821"/>
    <lineage>
        <taxon>Eukaryota</taxon>
        <taxon>Sar</taxon>
        <taxon>Alveolata</taxon>
        <taxon>Apicomplexa</taxon>
        <taxon>Aconoidasida</taxon>
        <taxon>Haemosporida</taxon>
        <taxon>Plasmodiidae</taxon>
        <taxon>Plasmodium</taxon>
        <taxon>Plasmodium (Vinckeia)</taxon>
    </lineage>
</organism>
<dbReference type="PRINTS" id="PR00830">
    <property type="entry name" value="ENDOLAPTASE"/>
</dbReference>
<evidence type="ECO:0000256" key="2">
    <source>
        <dbReference type="ARBA" id="ARBA00022741"/>
    </source>
</evidence>
<dbReference type="EMBL" id="LT614636">
    <property type="protein sequence ID" value="SCN26319.1"/>
    <property type="molecule type" value="Genomic_DNA"/>
</dbReference>
<dbReference type="EMBL" id="LT608274">
    <property type="protein sequence ID" value="SCM17949.1"/>
    <property type="molecule type" value="Genomic_DNA"/>
</dbReference>
<accession>A0A1C6WYE5</accession>
<evidence type="ECO:0000256" key="4">
    <source>
        <dbReference type="ARBA" id="ARBA00022825"/>
    </source>
</evidence>
<dbReference type="PROSITE" id="PS51787">
    <property type="entry name" value="LON_N"/>
    <property type="match status" value="1"/>
</dbReference>
<dbReference type="SUPFAM" id="SSF52540">
    <property type="entry name" value="P-loop containing nucleoside triphosphate hydrolases"/>
    <property type="match status" value="1"/>
</dbReference>
<comment type="similarity">
    <text evidence="6">Belongs to the peptidase S16 family.</text>
</comment>
<keyword evidence="3 6" id="KW-0378">Hydrolase</keyword>
<dbReference type="Gene3D" id="3.30.230.10">
    <property type="match status" value="1"/>
</dbReference>
<evidence type="ECO:0000313" key="14">
    <source>
        <dbReference type="Proteomes" id="UP000219974"/>
    </source>
</evidence>
<reference evidence="13 14" key="1">
    <citation type="submission" date="2016-08" db="EMBL/GenBank/DDBJ databases">
        <authorList>
            <consortium name="Pathogen Informatics"/>
        </authorList>
    </citation>
    <scope>NUCLEOTIDE SEQUENCE [LARGE SCALE GENOMIC DNA]</scope>
    <source>
        <strain evidence="9 16">NK65 ny</strain>
        <strain evidence="12 15">NK65e</strain>
        <strain evidence="10 13">SP11 Antwerpcl1</strain>
        <strain evidence="11 14">SP11 RLL</strain>
    </source>
</reference>
<dbReference type="PROSITE" id="PS51786">
    <property type="entry name" value="LON_PROTEOLYTIC"/>
    <property type="match status" value="1"/>
</dbReference>
<evidence type="ECO:0000256" key="1">
    <source>
        <dbReference type="ARBA" id="ARBA00022670"/>
    </source>
</evidence>
<dbReference type="InterPro" id="IPR027417">
    <property type="entry name" value="P-loop_NTPase"/>
</dbReference>
<dbReference type="GO" id="GO:0006508">
    <property type="term" value="P:proteolysis"/>
    <property type="evidence" value="ECO:0007669"/>
    <property type="project" value="UniProtKB-KW"/>
</dbReference>
<dbReference type="InterPro" id="IPR003593">
    <property type="entry name" value="AAA+_ATPase"/>
</dbReference>
<evidence type="ECO:0000313" key="12">
    <source>
        <dbReference type="EMBL" id="SCN26319.1"/>
    </source>
</evidence>
<dbReference type="Gene3D" id="1.10.8.60">
    <property type="match status" value="1"/>
</dbReference>
<proteinExistence type="inferred from homology"/>
<dbReference type="AlphaFoldDB" id="A0A1C6WYE5"/>
<gene>
    <name evidence="12" type="ORF">PBNK65E_000245800</name>
    <name evidence="9" type="ORF">PBNK65NY_000245000</name>
    <name evidence="10" type="ORF">PBSP11A_000244800</name>
    <name evidence="11" type="ORF">PBSP11RLL_000244900</name>
</gene>
<dbReference type="VEuPathDB" id="PlasmoDB:PBANKA_1027800"/>
<feature type="active site" evidence="6">
    <location>
        <position position="1007"/>
    </location>
</feature>
<dbReference type="InterPro" id="IPR027065">
    <property type="entry name" value="Lon_Prtase"/>
</dbReference>
<dbReference type="SMART" id="SM00464">
    <property type="entry name" value="LON"/>
    <property type="match status" value="1"/>
</dbReference>
<dbReference type="Proteomes" id="UP000219974">
    <property type="component" value="Chromosome 10"/>
</dbReference>
<dbReference type="Pfam" id="PF22667">
    <property type="entry name" value="Lon_lid"/>
    <property type="match status" value="1"/>
</dbReference>
<dbReference type="InterPro" id="IPR003111">
    <property type="entry name" value="Lon_prtase_N"/>
</dbReference>
<evidence type="ECO:0000259" key="7">
    <source>
        <dbReference type="PROSITE" id="PS51786"/>
    </source>
</evidence>
<evidence type="ECO:0000256" key="5">
    <source>
        <dbReference type="ARBA" id="ARBA00022840"/>
    </source>
</evidence>
<feature type="domain" description="Lon N-terminal" evidence="8">
    <location>
        <begin position="47"/>
        <end position="358"/>
    </location>
</feature>
<evidence type="ECO:0000313" key="9">
    <source>
        <dbReference type="EMBL" id="SCL95004.1"/>
    </source>
</evidence>
<dbReference type="Pfam" id="PF00004">
    <property type="entry name" value="AAA"/>
    <property type="match status" value="1"/>
</dbReference>
<dbReference type="GO" id="GO:0030163">
    <property type="term" value="P:protein catabolic process"/>
    <property type="evidence" value="ECO:0007669"/>
    <property type="project" value="InterPro"/>
</dbReference>
<dbReference type="GO" id="GO:0004176">
    <property type="term" value="F:ATP-dependent peptidase activity"/>
    <property type="evidence" value="ECO:0007669"/>
    <property type="project" value="UniProtKB-UniRule"/>
</dbReference>
<dbReference type="InterPro" id="IPR054594">
    <property type="entry name" value="Lon_lid"/>
</dbReference>
<dbReference type="Proteomes" id="UP000220214">
    <property type="component" value="Chromosome 10"/>
</dbReference>
<dbReference type="InterPro" id="IPR008269">
    <property type="entry name" value="Lon_proteolytic"/>
</dbReference>
<name>A0A1C6WYE5_PLABE</name>
<dbReference type="SMART" id="SM00382">
    <property type="entry name" value="AAA"/>
    <property type="match status" value="1"/>
</dbReference>
<dbReference type="Proteomes" id="UP000516480">
    <property type="component" value="Chromosome 10"/>
</dbReference>
<dbReference type="Gene3D" id="3.40.50.300">
    <property type="entry name" value="P-loop containing nucleotide triphosphate hydrolases"/>
    <property type="match status" value="1"/>
</dbReference>
<keyword evidence="4 6" id="KW-0720">Serine protease</keyword>
<dbReference type="GO" id="GO:0004252">
    <property type="term" value="F:serine-type endopeptidase activity"/>
    <property type="evidence" value="ECO:0007669"/>
    <property type="project" value="UniProtKB-UniRule"/>
</dbReference>
<evidence type="ECO:0000313" key="16">
    <source>
        <dbReference type="Proteomes" id="UP000516480"/>
    </source>
</evidence>
<dbReference type="SUPFAM" id="SSF54211">
    <property type="entry name" value="Ribosomal protein S5 domain 2-like"/>
    <property type="match status" value="1"/>
</dbReference>
<dbReference type="InterPro" id="IPR014721">
    <property type="entry name" value="Ribsml_uS5_D2-typ_fold_subgr"/>
</dbReference>
<keyword evidence="1 6" id="KW-0645">Protease</keyword>
<protein>
    <submittedName>
        <fullName evidence="9">ATP-dependent protease, putative</fullName>
    </submittedName>
</protein>
<dbReference type="GO" id="GO:0005524">
    <property type="term" value="F:ATP binding"/>
    <property type="evidence" value="ECO:0007669"/>
    <property type="project" value="UniProtKB-KW"/>
</dbReference>
<keyword evidence="2" id="KW-0547">Nucleotide-binding</keyword>